<organism evidence="1 2">
    <name type="scientific">Astyanax mexicanus</name>
    <name type="common">Blind cave fish</name>
    <name type="synonym">Astyanax fasciatus mexicanus</name>
    <dbReference type="NCBI Taxonomy" id="7994"/>
    <lineage>
        <taxon>Eukaryota</taxon>
        <taxon>Metazoa</taxon>
        <taxon>Chordata</taxon>
        <taxon>Craniata</taxon>
        <taxon>Vertebrata</taxon>
        <taxon>Euteleostomi</taxon>
        <taxon>Actinopterygii</taxon>
        <taxon>Neopterygii</taxon>
        <taxon>Teleostei</taxon>
        <taxon>Ostariophysi</taxon>
        <taxon>Characiformes</taxon>
        <taxon>Characoidei</taxon>
        <taxon>Acestrorhamphidae</taxon>
        <taxon>Acestrorhamphinae</taxon>
        <taxon>Astyanax</taxon>
    </lineage>
</organism>
<dbReference type="EMBL" id="JAICCE010000007">
    <property type="protein sequence ID" value="KAG9274869.1"/>
    <property type="molecule type" value="Genomic_DNA"/>
</dbReference>
<protein>
    <submittedName>
        <fullName evidence="1">Uncharacterized protein</fullName>
    </submittedName>
</protein>
<reference evidence="1 2" key="1">
    <citation type="submission" date="2021-07" db="EMBL/GenBank/DDBJ databases">
        <authorList>
            <person name="Imarazene B."/>
            <person name="Zahm M."/>
            <person name="Klopp C."/>
            <person name="Cabau C."/>
            <person name="Beille S."/>
            <person name="Jouanno E."/>
            <person name="Castinel A."/>
            <person name="Lluch J."/>
            <person name="Gil L."/>
            <person name="Kuchtly C."/>
            <person name="Lopez Roques C."/>
            <person name="Donnadieu C."/>
            <person name="Parrinello H."/>
            <person name="Journot L."/>
            <person name="Du K."/>
            <person name="Schartl M."/>
            <person name="Retaux S."/>
            <person name="Guiguen Y."/>
        </authorList>
    </citation>
    <scope>NUCLEOTIDE SEQUENCE [LARGE SCALE GENOMIC DNA]</scope>
    <source>
        <strain evidence="1">Pach_M1</strain>
        <tissue evidence="1">Testis</tissue>
    </source>
</reference>
<gene>
    <name evidence="1" type="ORF">AMEX_G9320</name>
</gene>
<evidence type="ECO:0000313" key="2">
    <source>
        <dbReference type="Proteomes" id="UP000752171"/>
    </source>
</evidence>
<sequence>MTRCFLSSTARPQPAIRAKRGIKIQRNGCIPPPLLISGLLIDRQRLLAEMKTSVSPLSHTDSIIVLVSKPSTPPNESLMFSRLQQSHSVNLWIRTSKTFKNK</sequence>
<name>A0A8T2LT27_ASTMX</name>
<accession>A0A8T2LT27</accession>
<proteinExistence type="predicted"/>
<evidence type="ECO:0000313" key="1">
    <source>
        <dbReference type="EMBL" id="KAG9274869.1"/>
    </source>
</evidence>
<comment type="caution">
    <text evidence="1">The sequence shown here is derived from an EMBL/GenBank/DDBJ whole genome shotgun (WGS) entry which is preliminary data.</text>
</comment>
<dbReference type="AlphaFoldDB" id="A0A8T2LT27"/>
<dbReference type="Proteomes" id="UP000752171">
    <property type="component" value="Unassembled WGS sequence"/>
</dbReference>